<feature type="non-terminal residue" evidence="1">
    <location>
        <position position="1"/>
    </location>
</feature>
<dbReference type="Proteomes" id="UP000814128">
    <property type="component" value="Unassembled WGS sequence"/>
</dbReference>
<proteinExistence type="predicted"/>
<sequence length="347" mass="39717">LSYDDTIAYAEQVTSVTVPSLADRISRHKVYLLSEPLASPRIHGRLLQRKRKDENDEEETIELTPSELTEDDPTLRHNALLFRGTPISHLTTNRIFAYATHFETRPLALEWINDTTCVLVFESNTEASAAFRLLQKAPGSVPDEDGLVPARTIPMAVWPPEERINASLGKGEGLRGSIQVRWARMDDVKKRGARKESEFYRRHGRDAGKETVRMPTELGDRIESDGGGKRRRTGVSTFVPTQAELDEELDSFLREDSPVEAQEQSKMRSDHLEERLEKKSLLQRTSLMREHPVKLSDRIAQGPQKHSWSRTVGLDDRERERGNRRKPRESKSQKELDDELDAFLDDR</sequence>
<evidence type="ECO:0000313" key="1">
    <source>
        <dbReference type="EMBL" id="KAI0035636.1"/>
    </source>
</evidence>
<name>A0ACB8QUV5_9AGAM</name>
<comment type="caution">
    <text evidence="1">The sequence shown here is derived from an EMBL/GenBank/DDBJ whole genome shotgun (WGS) entry which is preliminary data.</text>
</comment>
<reference evidence="1" key="1">
    <citation type="submission" date="2021-02" db="EMBL/GenBank/DDBJ databases">
        <authorList>
            <consortium name="DOE Joint Genome Institute"/>
            <person name="Ahrendt S."/>
            <person name="Looney B.P."/>
            <person name="Miyauchi S."/>
            <person name="Morin E."/>
            <person name="Drula E."/>
            <person name="Courty P.E."/>
            <person name="Chicoki N."/>
            <person name="Fauchery L."/>
            <person name="Kohler A."/>
            <person name="Kuo A."/>
            <person name="Labutti K."/>
            <person name="Pangilinan J."/>
            <person name="Lipzen A."/>
            <person name="Riley R."/>
            <person name="Andreopoulos W."/>
            <person name="He G."/>
            <person name="Johnson J."/>
            <person name="Barry K.W."/>
            <person name="Grigoriev I.V."/>
            <person name="Nagy L."/>
            <person name="Hibbett D."/>
            <person name="Henrissat B."/>
            <person name="Matheny P.B."/>
            <person name="Labbe J."/>
            <person name="Martin F."/>
        </authorList>
    </citation>
    <scope>NUCLEOTIDE SEQUENCE</scope>
    <source>
        <strain evidence="1">EC-137</strain>
    </source>
</reference>
<gene>
    <name evidence="1" type="ORF">K488DRAFT_39167</name>
</gene>
<organism evidence="1 2">
    <name type="scientific">Vararia minispora EC-137</name>
    <dbReference type="NCBI Taxonomy" id="1314806"/>
    <lineage>
        <taxon>Eukaryota</taxon>
        <taxon>Fungi</taxon>
        <taxon>Dikarya</taxon>
        <taxon>Basidiomycota</taxon>
        <taxon>Agaricomycotina</taxon>
        <taxon>Agaricomycetes</taxon>
        <taxon>Russulales</taxon>
        <taxon>Lachnocladiaceae</taxon>
        <taxon>Vararia</taxon>
    </lineage>
</organism>
<keyword evidence="2" id="KW-1185">Reference proteome</keyword>
<dbReference type="EMBL" id="MU273481">
    <property type="protein sequence ID" value="KAI0035636.1"/>
    <property type="molecule type" value="Genomic_DNA"/>
</dbReference>
<reference evidence="1" key="2">
    <citation type="journal article" date="2022" name="New Phytol.">
        <title>Evolutionary transition to the ectomycorrhizal habit in the genomes of a hyperdiverse lineage of mushroom-forming fungi.</title>
        <authorList>
            <person name="Looney B."/>
            <person name="Miyauchi S."/>
            <person name="Morin E."/>
            <person name="Drula E."/>
            <person name="Courty P.E."/>
            <person name="Kohler A."/>
            <person name="Kuo A."/>
            <person name="LaButti K."/>
            <person name="Pangilinan J."/>
            <person name="Lipzen A."/>
            <person name="Riley R."/>
            <person name="Andreopoulos W."/>
            <person name="He G."/>
            <person name="Johnson J."/>
            <person name="Nolan M."/>
            <person name="Tritt A."/>
            <person name="Barry K.W."/>
            <person name="Grigoriev I.V."/>
            <person name="Nagy L.G."/>
            <person name="Hibbett D."/>
            <person name="Henrissat B."/>
            <person name="Matheny P.B."/>
            <person name="Labbe J."/>
            <person name="Martin F.M."/>
        </authorList>
    </citation>
    <scope>NUCLEOTIDE SEQUENCE</scope>
    <source>
        <strain evidence="1">EC-137</strain>
    </source>
</reference>
<accession>A0ACB8QUV5</accession>
<feature type="non-terminal residue" evidence="1">
    <location>
        <position position="347"/>
    </location>
</feature>
<evidence type="ECO:0000313" key="2">
    <source>
        <dbReference type="Proteomes" id="UP000814128"/>
    </source>
</evidence>
<protein>
    <submittedName>
        <fullName evidence="1">Uncharacterized protein</fullName>
    </submittedName>
</protein>